<proteinExistence type="predicted"/>
<evidence type="ECO:0000313" key="2">
    <source>
        <dbReference type="Proteomes" id="UP000242418"/>
    </source>
</evidence>
<dbReference type="AlphaFoldDB" id="A0AB37Z9E6"/>
<accession>A0AB37Z9E6</accession>
<evidence type="ECO:0000313" key="1">
    <source>
        <dbReference type="EMBL" id="SCW70376.1"/>
    </source>
</evidence>
<sequence length="38" mass="4439">MLDVKILFTCAPYGQKQSKERSKCSARSELSIFRQEIF</sequence>
<name>A0AB37Z9E6_9PSED</name>
<reference evidence="1 2" key="1">
    <citation type="submission" date="2016-10" db="EMBL/GenBank/DDBJ databases">
        <authorList>
            <person name="Varghese N."/>
            <person name="Submissions S."/>
        </authorList>
    </citation>
    <scope>NUCLEOTIDE SEQUENCE [LARGE SCALE GENOMIC DNA]</scope>
    <source>
        <strain evidence="1 2">DSM 17833</strain>
    </source>
</reference>
<organism evidence="1 2">
    <name type="scientific">Pseudomonas peli</name>
    <dbReference type="NCBI Taxonomy" id="592361"/>
    <lineage>
        <taxon>Bacteria</taxon>
        <taxon>Pseudomonadati</taxon>
        <taxon>Pseudomonadota</taxon>
        <taxon>Gammaproteobacteria</taxon>
        <taxon>Pseudomonadales</taxon>
        <taxon>Pseudomonadaceae</taxon>
        <taxon>Pseudomonas</taxon>
    </lineage>
</organism>
<keyword evidence="2" id="KW-1185">Reference proteome</keyword>
<gene>
    <name evidence="1" type="ORF">SAMN05216370_2959</name>
</gene>
<dbReference type="EMBL" id="FMTL01000002">
    <property type="protein sequence ID" value="SCW70376.1"/>
    <property type="molecule type" value="Genomic_DNA"/>
</dbReference>
<comment type="caution">
    <text evidence="1">The sequence shown here is derived from an EMBL/GenBank/DDBJ whole genome shotgun (WGS) entry which is preliminary data.</text>
</comment>
<dbReference type="Proteomes" id="UP000242418">
    <property type="component" value="Unassembled WGS sequence"/>
</dbReference>
<protein>
    <submittedName>
        <fullName evidence="1">Uncharacterized protein</fullName>
    </submittedName>
</protein>